<feature type="compositionally biased region" description="Low complexity" evidence="1">
    <location>
        <begin position="464"/>
        <end position="479"/>
    </location>
</feature>
<protein>
    <recommendedName>
        <fullName evidence="2">MBD domain-containing protein</fullName>
    </recommendedName>
</protein>
<dbReference type="PROSITE" id="PS50982">
    <property type="entry name" value="MBD"/>
    <property type="match status" value="1"/>
</dbReference>
<feature type="region of interest" description="Disordered" evidence="1">
    <location>
        <begin position="537"/>
        <end position="565"/>
    </location>
</feature>
<dbReference type="SUPFAM" id="SSF54171">
    <property type="entry name" value="DNA-binding domain"/>
    <property type="match status" value="1"/>
</dbReference>
<dbReference type="PANTHER" id="PTHR16112">
    <property type="entry name" value="METHYL-CPG BINDING PROTEIN, DROSOPHILA"/>
    <property type="match status" value="1"/>
</dbReference>
<feature type="region of interest" description="Disordered" evidence="1">
    <location>
        <begin position="645"/>
        <end position="669"/>
    </location>
</feature>
<keyword evidence="4" id="KW-1185">Reference proteome</keyword>
<feature type="region of interest" description="Disordered" evidence="1">
    <location>
        <begin position="1174"/>
        <end position="1212"/>
    </location>
</feature>
<feature type="compositionally biased region" description="Gly residues" evidence="1">
    <location>
        <begin position="645"/>
        <end position="661"/>
    </location>
</feature>
<evidence type="ECO:0000313" key="3">
    <source>
        <dbReference type="Ensembl" id="ENSPNAP00000017430.2"/>
    </source>
</evidence>
<feature type="region of interest" description="Disordered" evidence="1">
    <location>
        <begin position="1"/>
        <end position="22"/>
    </location>
</feature>
<reference evidence="3" key="3">
    <citation type="submission" date="2025-09" db="UniProtKB">
        <authorList>
            <consortium name="Ensembl"/>
        </authorList>
    </citation>
    <scope>IDENTIFICATION</scope>
</reference>
<dbReference type="GeneTree" id="ENSGT00530000064137"/>
<feature type="region of interest" description="Disordered" evidence="1">
    <location>
        <begin position="703"/>
        <end position="722"/>
    </location>
</feature>
<evidence type="ECO:0000259" key="2">
    <source>
        <dbReference type="PROSITE" id="PS50982"/>
    </source>
</evidence>
<accession>A0A3B4D1I4</accession>
<feature type="region of interest" description="Disordered" evidence="1">
    <location>
        <begin position="1235"/>
        <end position="1268"/>
    </location>
</feature>
<dbReference type="OMA" id="WDGETQH"/>
<evidence type="ECO:0000313" key="4">
    <source>
        <dbReference type="Proteomes" id="UP001501920"/>
    </source>
</evidence>
<dbReference type="InterPro" id="IPR016177">
    <property type="entry name" value="DNA-bd_dom_sf"/>
</dbReference>
<dbReference type="SMART" id="SM00391">
    <property type="entry name" value="MBD"/>
    <property type="match status" value="1"/>
</dbReference>
<feature type="region of interest" description="Disordered" evidence="1">
    <location>
        <begin position="1102"/>
        <end position="1149"/>
    </location>
</feature>
<feature type="region of interest" description="Disordered" evidence="1">
    <location>
        <begin position="1282"/>
        <end position="1310"/>
    </location>
</feature>
<dbReference type="Ensembl" id="ENSPNAT00000026229.2">
    <property type="protein sequence ID" value="ENSPNAP00000017430.2"/>
    <property type="gene ID" value="ENSPNAG00000023697.2"/>
</dbReference>
<feature type="domain" description="MBD" evidence="2">
    <location>
        <begin position="11"/>
        <end position="81"/>
    </location>
</feature>
<feature type="compositionally biased region" description="Polar residues" evidence="1">
    <location>
        <begin position="1256"/>
        <end position="1266"/>
    </location>
</feature>
<reference evidence="3" key="2">
    <citation type="submission" date="2025-08" db="UniProtKB">
        <authorList>
            <consortium name="Ensembl"/>
        </authorList>
    </citation>
    <scope>IDENTIFICATION</scope>
</reference>
<feature type="region of interest" description="Disordered" evidence="1">
    <location>
        <begin position="1401"/>
        <end position="1431"/>
    </location>
</feature>
<proteinExistence type="predicted"/>
<dbReference type="GO" id="GO:0005634">
    <property type="term" value="C:nucleus"/>
    <property type="evidence" value="ECO:0007669"/>
    <property type="project" value="TreeGrafter"/>
</dbReference>
<name>A0A3B4D1I4_PYGNA</name>
<dbReference type="OrthoDB" id="641149at2759"/>
<sequence length="1431" mass="150346">MNGGKESERGEGEGQPAPAQVPIGWQRKVESTGVVYISPSGSVLSCLEQVKSYLLTDGTCKCGLECPLILPKVFNFDPGAAVKQRTAEDVKADEDVTKLCIHKRKLIAVATLHKSMELPHHSLTLTGPSGGTSATSMAPTIQRSATPRAIRNKSHDGLPNSVLPDCKNPFKMMMAAGQRHYSTDMSGAQQPEHYSGYPRQRLGSSEPGPKSPYRSGPGGMLSPSSGSQVYGDGSLSPRTDPLGSPDGFARSNACGLQGAGSPSQIHGNSRIPLSPPGIMIHGSPVTQLSCAMAGRTNTPLSPPVPNKSPIMKKPHCNVNYPPSMDMTRAVFHHKAQAAPHPVPSSAIPPSCALQKKQMTSEKDPLGILDPIPSKPVIQSPMTNPSPSNFQPNAHSQVPTMNVNIPPAIVPLPSNLPLPTVKPGPVGHGGHMQRTQHGAATSISPSPVTSPIHMSGPALGRMEASPQRSRSSSTSSDHGSFAMPSGPQAPCGSMKVPPRSPRSSMGSPRPALPSSPSAKPDTLHQYKDPNQVLMGNAISSQHNPMFPPASGSSAPQKNHPGLLGMPLNQILNQHNAASFPASSLLSAAAKAQLANQNKLGGSSGGMGISGAGMSVGAGMGAGAGGMGSGGTGIAGGAGNGSGGSGMPCPVGGGSGSGGGSGGSRAVEGPNTLNSMLPPSSTMLMPMTEGQSGRAALRDKLMAQQRDPLRKRKQPPNSSSHDNMVFSMLKPDMAGPRPPCPPSEQMRKVPRLGGLPPNTSMAQLLQSMSNQSSHMVRGSRPLPAGPGQMHFGEGAMPPGVAQQSMQLQQRLQGQADSMHCPGLEPGTQGPHTQFPGMMNQMQAPAMGNCAPLGQSGQVPLGHPAMGHPSTQQLSHLHQQHQGHPHGHIRPSMSCLVPNSSDGSCTQAMSDTGDASSLNCGMGNMMSGAGQMYQQRQLHPALQGVHRVSPYQGQGHPYSEKPFPENNAPNSSMTCLYQDYQGCMPDSTPVSHTQMSSQPGMTSLPTETGMFQDGQQELQGQNEVTMAGAAGSQGSERLPGGGGAEAVDAIYRAVVDAASKGMQVTITTTVSSSTQASPVPALSAMTAFTASIGEPHSLPHAVNAVIHGPRGSEGPEVLTRPPPPPSRASRTRKSSEQGKSTPESTETHEYFRSPCRQWEEPGHAQWRGEEFLECSTQVRSSPCGDGGDRAGAMATTPQSRDPPEPQGDDTGNFRYNHCTRTPVNFKERLEQTVERCAHVNGGLPPSGRGGGYGEPLTGDDQSPGSSTSLEGPLLKDYAHFNGHFNGHCAPSPSDTKSLSSEEELRHPDSPSADLLHYRSRGFNMGELVWPIKGFPPWPNKLVGEEHGHNPSMQLSDQAKVEPEKLKTLTQDLEALDRAAKRNRIAGKLNNHLEAAIQEAMSELDKMSGTVHPMSSRERERQVKLPKPKRRKISR</sequence>
<evidence type="ECO:0000256" key="1">
    <source>
        <dbReference type="SAM" id="MobiDB-lite"/>
    </source>
</evidence>
<dbReference type="GO" id="GO:0003682">
    <property type="term" value="F:chromatin binding"/>
    <property type="evidence" value="ECO:0007669"/>
    <property type="project" value="TreeGrafter"/>
</dbReference>
<feature type="compositionally biased region" description="Low complexity" evidence="1">
    <location>
        <begin position="440"/>
        <end position="451"/>
    </location>
</feature>
<feature type="region of interest" description="Disordered" evidence="1">
    <location>
        <begin position="180"/>
        <end position="271"/>
    </location>
</feature>
<gene>
    <name evidence="3" type="primary">MBD5</name>
</gene>
<dbReference type="GO" id="GO:0010369">
    <property type="term" value="C:chromocenter"/>
    <property type="evidence" value="ECO:0007669"/>
    <property type="project" value="TreeGrafter"/>
</dbReference>
<dbReference type="Proteomes" id="UP001501920">
    <property type="component" value="Chromosome 30"/>
</dbReference>
<organism evidence="3 4">
    <name type="scientific">Pygocentrus nattereri</name>
    <name type="common">Red-bellied piranha</name>
    <dbReference type="NCBI Taxonomy" id="42514"/>
    <lineage>
        <taxon>Eukaryota</taxon>
        <taxon>Metazoa</taxon>
        <taxon>Chordata</taxon>
        <taxon>Craniata</taxon>
        <taxon>Vertebrata</taxon>
        <taxon>Euteleostomi</taxon>
        <taxon>Actinopterygii</taxon>
        <taxon>Neopterygii</taxon>
        <taxon>Teleostei</taxon>
        <taxon>Ostariophysi</taxon>
        <taxon>Characiformes</taxon>
        <taxon>Characoidei</taxon>
        <taxon>Pygocentrus</taxon>
    </lineage>
</organism>
<dbReference type="PANTHER" id="PTHR16112:SF18">
    <property type="entry name" value="METHYL-CPG-BINDING DOMAIN PROTEIN 5"/>
    <property type="match status" value="1"/>
</dbReference>
<feature type="compositionally biased region" description="Basic residues" evidence="1">
    <location>
        <begin position="1420"/>
        <end position="1431"/>
    </location>
</feature>
<reference evidence="3 4" key="1">
    <citation type="submission" date="2020-10" db="EMBL/GenBank/DDBJ databases">
        <title>Pygocentrus nattereri (red-bellied piranha) genome, fPygNat1, primary haplotype.</title>
        <authorList>
            <person name="Myers G."/>
            <person name="Meyer A."/>
            <person name="Karagic N."/>
            <person name="Pippel M."/>
            <person name="Winkler S."/>
            <person name="Tracey A."/>
            <person name="Wood J."/>
            <person name="Formenti G."/>
            <person name="Howe K."/>
            <person name="Fedrigo O."/>
            <person name="Jarvis E.D."/>
        </authorList>
    </citation>
    <scope>NUCLEOTIDE SEQUENCE [LARGE SCALE GENOMIC DNA]</scope>
</reference>
<dbReference type="GO" id="GO:0003677">
    <property type="term" value="F:DNA binding"/>
    <property type="evidence" value="ECO:0007669"/>
    <property type="project" value="InterPro"/>
</dbReference>
<feature type="region of interest" description="Disordered" evidence="1">
    <location>
        <begin position="418"/>
        <end position="524"/>
    </location>
</feature>
<dbReference type="STRING" id="42514.ENSPNAP00000017430"/>
<feature type="compositionally biased region" description="Low complexity" evidence="1">
    <location>
        <begin position="500"/>
        <end position="519"/>
    </location>
</feature>
<dbReference type="InterPro" id="IPR001739">
    <property type="entry name" value="Methyl_CpG_DNA-bd"/>
</dbReference>
<feature type="compositionally biased region" description="Basic and acidic residues" evidence="1">
    <location>
        <begin position="1"/>
        <end position="12"/>
    </location>
</feature>